<proteinExistence type="predicted"/>
<accession>A0A834NVZ0</accession>
<gene>
    <name evidence="1" type="ORF">HZH68_001372</name>
</gene>
<keyword evidence="2" id="KW-1185">Reference proteome</keyword>
<evidence type="ECO:0000313" key="2">
    <source>
        <dbReference type="Proteomes" id="UP000617340"/>
    </source>
</evidence>
<dbReference type="Proteomes" id="UP000617340">
    <property type="component" value="Unassembled WGS sequence"/>
</dbReference>
<reference evidence="1" key="1">
    <citation type="journal article" date="2020" name="G3 (Bethesda)">
        <title>High-Quality Assemblies for Three Invasive Social Wasps from the &lt;i&gt;Vespula&lt;/i&gt; Genus.</title>
        <authorList>
            <person name="Harrop T.W.R."/>
            <person name="Guhlin J."/>
            <person name="McLaughlin G.M."/>
            <person name="Permina E."/>
            <person name="Stockwell P."/>
            <person name="Gilligan J."/>
            <person name="Le Lec M.F."/>
            <person name="Gruber M.A.M."/>
            <person name="Quinn O."/>
            <person name="Lovegrove M."/>
            <person name="Duncan E.J."/>
            <person name="Remnant E.J."/>
            <person name="Van Eeckhoven J."/>
            <person name="Graham B."/>
            <person name="Knapp R.A."/>
            <person name="Langford K.W."/>
            <person name="Kronenberg Z."/>
            <person name="Press M.O."/>
            <person name="Eacker S.M."/>
            <person name="Wilson-Rankin E.E."/>
            <person name="Purcell J."/>
            <person name="Lester P.J."/>
            <person name="Dearden P.K."/>
        </authorList>
    </citation>
    <scope>NUCLEOTIDE SEQUENCE</scope>
    <source>
        <strain evidence="1">Linc-1</strain>
    </source>
</reference>
<sequence length="92" mass="10128">MASLFKTYSRTGQASRVLSSVEDNGETLNGLRSPSRDTDYTVVVNLSPKPRFDACPTCHRDTGLGVRTRSEDTLESIVMAWNLGLRTYASCP</sequence>
<protein>
    <submittedName>
        <fullName evidence="1">Uncharacterized protein</fullName>
    </submittedName>
</protein>
<comment type="caution">
    <text evidence="1">The sequence shown here is derived from an EMBL/GenBank/DDBJ whole genome shotgun (WGS) entry which is preliminary data.</text>
</comment>
<evidence type="ECO:0000313" key="1">
    <source>
        <dbReference type="EMBL" id="KAF7418719.1"/>
    </source>
</evidence>
<dbReference type="AlphaFoldDB" id="A0A834NVZ0"/>
<dbReference type="EMBL" id="JACSDZ010000001">
    <property type="protein sequence ID" value="KAF7418719.1"/>
    <property type="molecule type" value="Genomic_DNA"/>
</dbReference>
<organism evidence="1 2">
    <name type="scientific">Vespula germanica</name>
    <name type="common">German yellow jacket</name>
    <name type="synonym">Paravespula germanica</name>
    <dbReference type="NCBI Taxonomy" id="30212"/>
    <lineage>
        <taxon>Eukaryota</taxon>
        <taxon>Metazoa</taxon>
        <taxon>Ecdysozoa</taxon>
        <taxon>Arthropoda</taxon>
        <taxon>Hexapoda</taxon>
        <taxon>Insecta</taxon>
        <taxon>Pterygota</taxon>
        <taxon>Neoptera</taxon>
        <taxon>Endopterygota</taxon>
        <taxon>Hymenoptera</taxon>
        <taxon>Apocrita</taxon>
        <taxon>Aculeata</taxon>
        <taxon>Vespoidea</taxon>
        <taxon>Vespidae</taxon>
        <taxon>Vespinae</taxon>
        <taxon>Vespula</taxon>
    </lineage>
</organism>
<name>A0A834NVZ0_VESGE</name>